<keyword evidence="1" id="KW-1133">Transmembrane helix</keyword>
<evidence type="ECO:0000313" key="3">
    <source>
        <dbReference type="EMBL" id="RVW91904.1"/>
    </source>
</evidence>
<dbReference type="InterPro" id="IPR025315">
    <property type="entry name" value="DUF4220"/>
</dbReference>
<gene>
    <name evidence="3" type="ORF">CK203_030176</name>
</gene>
<reference evidence="3 4" key="1">
    <citation type="journal article" date="2018" name="PLoS Genet.">
        <title>Population sequencing reveals clonal diversity and ancestral inbreeding in the grapevine cultivar Chardonnay.</title>
        <authorList>
            <person name="Roach M.J."/>
            <person name="Johnson D.L."/>
            <person name="Bohlmann J."/>
            <person name="van Vuuren H.J."/>
            <person name="Jones S.J."/>
            <person name="Pretorius I.S."/>
            <person name="Schmidt S.A."/>
            <person name="Borneman A.R."/>
        </authorList>
    </citation>
    <scope>NUCLEOTIDE SEQUENCE [LARGE SCALE GENOMIC DNA]</scope>
    <source>
        <strain evidence="4">cv. Chardonnay</strain>
        <tissue evidence="3">Leaf</tissue>
    </source>
</reference>
<keyword evidence="1" id="KW-0472">Membrane</keyword>
<feature type="domain" description="DUF4220" evidence="2">
    <location>
        <begin position="36"/>
        <end position="174"/>
    </location>
</feature>
<name>A0A438I5B9_VITVI</name>
<sequence length="377" mass="43725">MDHFRDSIIRHPGPEVIDDYIPSPDPNLVLEPTALEQSKSYFKNISWTEAFQVIEIELGFMYDIFYTKPMKAYDKFDLLLRFICLFPTISTFIGFLIIDKHEYSTTDVIITWLLLAGAIVLEIYSIILLCSSDWTTIWLNKQERTRVTLICEAISSCRLPYLFPANKRWSDSMARCPKYLKKMIFEQLQKKSKHTPGIKEAKELFWHLATDLCYDTDLNKNSNREASKLLSDYMVYLLLKRPLMLPPGIGQIRFRDSCAKATKIFQTVKDRNIQSCKRFLLQVNTEIPPLKAKADGSKSVLLDACRLASLCNLWSQKNGTMKEWEMMSHVWVEMLCYAACHCPRNEHAKELTQGGELLTHVWLLMAHFGITEHVCQD</sequence>
<comment type="caution">
    <text evidence="3">The sequence shown here is derived from an EMBL/GenBank/DDBJ whole genome shotgun (WGS) entry which is preliminary data.</text>
</comment>
<evidence type="ECO:0000313" key="4">
    <source>
        <dbReference type="Proteomes" id="UP000288805"/>
    </source>
</evidence>
<accession>A0A438I5B9</accession>
<protein>
    <recommendedName>
        <fullName evidence="2">DUF4220 domain-containing protein</fullName>
    </recommendedName>
</protein>
<evidence type="ECO:0000256" key="1">
    <source>
        <dbReference type="SAM" id="Phobius"/>
    </source>
</evidence>
<evidence type="ECO:0000259" key="2">
    <source>
        <dbReference type="Pfam" id="PF13968"/>
    </source>
</evidence>
<dbReference type="InterPro" id="IPR007658">
    <property type="entry name" value="DUF594"/>
</dbReference>
<dbReference type="EMBL" id="QGNW01000141">
    <property type="protein sequence ID" value="RVW91904.1"/>
    <property type="molecule type" value="Genomic_DNA"/>
</dbReference>
<dbReference type="Proteomes" id="UP000288805">
    <property type="component" value="Unassembled WGS sequence"/>
</dbReference>
<feature type="transmembrane region" description="Helical" evidence="1">
    <location>
        <begin position="110"/>
        <end position="131"/>
    </location>
</feature>
<dbReference type="Pfam" id="PF04578">
    <property type="entry name" value="DUF594"/>
    <property type="match status" value="1"/>
</dbReference>
<organism evidence="3 4">
    <name type="scientific">Vitis vinifera</name>
    <name type="common">Grape</name>
    <dbReference type="NCBI Taxonomy" id="29760"/>
    <lineage>
        <taxon>Eukaryota</taxon>
        <taxon>Viridiplantae</taxon>
        <taxon>Streptophyta</taxon>
        <taxon>Embryophyta</taxon>
        <taxon>Tracheophyta</taxon>
        <taxon>Spermatophyta</taxon>
        <taxon>Magnoliopsida</taxon>
        <taxon>eudicotyledons</taxon>
        <taxon>Gunneridae</taxon>
        <taxon>Pentapetalae</taxon>
        <taxon>rosids</taxon>
        <taxon>Vitales</taxon>
        <taxon>Vitaceae</taxon>
        <taxon>Viteae</taxon>
        <taxon>Vitis</taxon>
    </lineage>
</organism>
<dbReference type="PANTHER" id="PTHR31325">
    <property type="entry name" value="OS01G0798800 PROTEIN-RELATED"/>
    <property type="match status" value="1"/>
</dbReference>
<dbReference type="Pfam" id="PF13968">
    <property type="entry name" value="DUF4220"/>
    <property type="match status" value="1"/>
</dbReference>
<proteinExistence type="predicted"/>
<keyword evidence="1" id="KW-0812">Transmembrane</keyword>
<dbReference type="AlphaFoldDB" id="A0A438I5B9"/>
<feature type="transmembrane region" description="Helical" evidence="1">
    <location>
        <begin position="78"/>
        <end position="98"/>
    </location>
</feature>